<protein>
    <recommendedName>
        <fullName evidence="3">Phosphoadenosine phosphosulfate reductase</fullName>
    </recommendedName>
</protein>
<dbReference type="RefSeq" id="WP_125405237.1">
    <property type="nucleotide sequence ID" value="NZ_JBEHHI010000002.1"/>
</dbReference>
<dbReference type="InterPro" id="IPR029058">
    <property type="entry name" value="AB_hydrolase_fold"/>
</dbReference>
<dbReference type="SUPFAM" id="SSF53474">
    <property type="entry name" value="alpha/beta-Hydrolases"/>
    <property type="match status" value="1"/>
</dbReference>
<organism evidence="1 2">
    <name type="scientific">Rhodovulum iodosum</name>
    <dbReference type="NCBI Taxonomy" id="68291"/>
    <lineage>
        <taxon>Bacteria</taxon>
        <taxon>Pseudomonadati</taxon>
        <taxon>Pseudomonadota</taxon>
        <taxon>Alphaproteobacteria</taxon>
        <taxon>Rhodobacterales</taxon>
        <taxon>Paracoccaceae</taxon>
        <taxon>Rhodovulum</taxon>
    </lineage>
</organism>
<name>A0ABV3XV68_9RHOB</name>
<keyword evidence="2" id="KW-1185">Reference proteome</keyword>
<dbReference type="EMBL" id="JBEHHI010000002">
    <property type="protein sequence ID" value="MEX5729224.1"/>
    <property type="molecule type" value="Genomic_DNA"/>
</dbReference>
<accession>A0ABV3XV68</accession>
<evidence type="ECO:0000313" key="1">
    <source>
        <dbReference type="EMBL" id="MEX5729224.1"/>
    </source>
</evidence>
<proteinExistence type="predicted"/>
<dbReference type="Proteomes" id="UP001560019">
    <property type="component" value="Unassembled WGS sequence"/>
</dbReference>
<gene>
    <name evidence="1" type="ORF">Ga0609869_002577</name>
</gene>
<sequence>MDDDTASPLQPDGRDELSEWTAMLQAVGESEGHFEELGSGHGALFSEEERRLLVTFERGKDIRARRIDQLPLAATLADETGWSRLTVITEKDDWFRSSGIFGYFDRLIDEDFFEDFDRVVFYGAGMGGYAAAAFSVAAPGATVVALNPQATLDPRVSEWDPRFRAHRRLNFTDRYGYGPDMVDAAGRAFILYDPLSLYDAMHSALYTAPHVSRLRCPLMGEWIEEDLLNTGILHDVIDAACEGKLDEMVFHRLFRARRNYPPYLRRLLKRLDQAERPYLSALLCHNVTKRLKGPRFRTRLAQLTEEFRREGRSLPWPDDPGDEG</sequence>
<comment type="caution">
    <text evidence="1">The sequence shown here is derived from an EMBL/GenBank/DDBJ whole genome shotgun (WGS) entry which is preliminary data.</text>
</comment>
<reference evidence="1 2" key="1">
    <citation type="submission" date="2024-06" db="EMBL/GenBank/DDBJ databases">
        <title>Genome of Rhodovulum iodosum, a marine photoferrotroph.</title>
        <authorList>
            <person name="Bianchini G."/>
            <person name="Nikeleit V."/>
            <person name="Kappler A."/>
            <person name="Bryce C."/>
            <person name="Sanchez-Baracaldo P."/>
        </authorList>
    </citation>
    <scope>NUCLEOTIDE SEQUENCE [LARGE SCALE GENOMIC DNA]</scope>
    <source>
        <strain evidence="1 2">UT/N1</strain>
    </source>
</reference>
<evidence type="ECO:0008006" key="3">
    <source>
        <dbReference type="Google" id="ProtNLM"/>
    </source>
</evidence>
<evidence type="ECO:0000313" key="2">
    <source>
        <dbReference type="Proteomes" id="UP001560019"/>
    </source>
</evidence>